<dbReference type="AlphaFoldDB" id="A0A327K316"/>
<keyword evidence="3" id="KW-1185">Reference proteome</keyword>
<dbReference type="SUPFAM" id="SSF55729">
    <property type="entry name" value="Acyl-CoA N-acyltransferases (Nat)"/>
    <property type="match status" value="1"/>
</dbReference>
<gene>
    <name evidence="2" type="ORF">CH338_23785</name>
</gene>
<dbReference type="InterPro" id="IPR000182">
    <property type="entry name" value="GNAT_dom"/>
</dbReference>
<dbReference type="Proteomes" id="UP000248863">
    <property type="component" value="Unassembled WGS sequence"/>
</dbReference>
<evidence type="ECO:0000313" key="2">
    <source>
        <dbReference type="EMBL" id="RAI32661.1"/>
    </source>
</evidence>
<sequence>GVEKVFLEVDRDNVPARRLYDSAGFREVGQRPGYYDRAGGPPAVALVLRRDLM</sequence>
<evidence type="ECO:0000313" key="3">
    <source>
        <dbReference type="Proteomes" id="UP000248863"/>
    </source>
</evidence>
<dbReference type="GO" id="GO:0016747">
    <property type="term" value="F:acyltransferase activity, transferring groups other than amino-acyl groups"/>
    <property type="evidence" value="ECO:0007669"/>
    <property type="project" value="InterPro"/>
</dbReference>
<organism evidence="2 3">
    <name type="scientific">Rhodoplanes elegans</name>
    <dbReference type="NCBI Taxonomy" id="29408"/>
    <lineage>
        <taxon>Bacteria</taxon>
        <taxon>Pseudomonadati</taxon>
        <taxon>Pseudomonadota</taxon>
        <taxon>Alphaproteobacteria</taxon>
        <taxon>Hyphomicrobiales</taxon>
        <taxon>Nitrobacteraceae</taxon>
        <taxon>Rhodoplanes</taxon>
    </lineage>
</organism>
<proteinExistence type="predicted"/>
<accession>A0A327K316</accession>
<keyword evidence="2" id="KW-0808">Transferase</keyword>
<dbReference type="Gene3D" id="3.40.630.30">
    <property type="match status" value="1"/>
</dbReference>
<name>A0A327K316_9BRAD</name>
<comment type="caution">
    <text evidence="2">The sequence shown here is derived from an EMBL/GenBank/DDBJ whole genome shotgun (WGS) entry which is preliminary data.</text>
</comment>
<evidence type="ECO:0000259" key="1">
    <source>
        <dbReference type="PROSITE" id="PS51186"/>
    </source>
</evidence>
<protein>
    <submittedName>
        <fullName evidence="2">Ribosomal-protein-alanine N-acetyltransferase RimI</fullName>
    </submittedName>
</protein>
<feature type="domain" description="N-acetyltransferase" evidence="1">
    <location>
        <begin position="1"/>
        <end position="51"/>
    </location>
</feature>
<dbReference type="EMBL" id="NPEU01000410">
    <property type="protein sequence ID" value="RAI32661.1"/>
    <property type="molecule type" value="Genomic_DNA"/>
</dbReference>
<reference evidence="2 3" key="1">
    <citation type="submission" date="2017-07" db="EMBL/GenBank/DDBJ databases">
        <title>Draft Genome Sequences of Select Purple Nonsulfur Bacteria.</title>
        <authorList>
            <person name="Lasarre B."/>
            <person name="Mckinlay J.B."/>
        </authorList>
    </citation>
    <scope>NUCLEOTIDE SEQUENCE [LARGE SCALE GENOMIC DNA]</scope>
    <source>
        <strain evidence="2 3">DSM 11907</strain>
    </source>
</reference>
<dbReference type="PROSITE" id="PS51186">
    <property type="entry name" value="GNAT"/>
    <property type="match status" value="1"/>
</dbReference>
<feature type="non-terminal residue" evidence="2">
    <location>
        <position position="1"/>
    </location>
</feature>
<dbReference type="InterPro" id="IPR016181">
    <property type="entry name" value="Acyl_CoA_acyltransferase"/>
</dbReference>